<protein>
    <submittedName>
        <fullName evidence="1">HDC17515</fullName>
    </submittedName>
</protein>
<proteinExistence type="predicted"/>
<accession>Q6IIN3</accession>
<dbReference type="AlphaFoldDB" id="Q6IIN3"/>
<dbReference type="EMBL" id="BK003033">
    <property type="protein sequence ID" value="DAA03233.1"/>
    <property type="molecule type" value="Genomic_DNA"/>
</dbReference>
<sequence length="69" mass="7914">MEQTPVQVAICQLPFASYHLPVTICQLPDNASHVPHHLRLANSGPRRSKYDAYWHTFAQGRLNGLRFQE</sequence>
<organism evidence="1">
    <name type="scientific">Drosophila melanogaster</name>
    <name type="common">Fruit fly</name>
    <dbReference type="NCBI Taxonomy" id="7227"/>
    <lineage>
        <taxon>Eukaryota</taxon>
        <taxon>Metazoa</taxon>
        <taxon>Ecdysozoa</taxon>
        <taxon>Arthropoda</taxon>
        <taxon>Hexapoda</taxon>
        <taxon>Insecta</taxon>
        <taxon>Pterygota</taxon>
        <taxon>Neoptera</taxon>
        <taxon>Endopterygota</taxon>
        <taxon>Diptera</taxon>
        <taxon>Brachycera</taxon>
        <taxon>Muscomorpha</taxon>
        <taxon>Ephydroidea</taxon>
        <taxon>Drosophilidae</taxon>
        <taxon>Drosophila</taxon>
        <taxon>Sophophora</taxon>
    </lineage>
</organism>
<gene>
    <name evidence="1" type="ORF">HDC17515</name>
</gene>
<reference evidence="1" key="1">
    <citation type="journal article" date="2003" name="Genome Biol.">
        <title>An integrated gene annotation and transcriptional profiling approach towards the full gene content of the Drosophila genome.</title>
        <authorList>
            <person name="Hild M."/>
            <person name="Beckmann B."/>
            <person name="Haas S.A."/>
            <person name="Koch B."/>
            <person name="Solovyev V."/>
            <person name="Busold C."/>
            <person name="Fellenberg K."/>
            <person name="Boutros M."/>
            <person name="Vingron M."/>
            <person name="Sauer F."/>
            <person name="Hoheisel J.D."/>
            <person name="Paro R."/>
        </authorList>
    </citation>
    <scope>NUCLEOTIDE SEQUENCE</scope>
</reference>
<name>Q6IIN3_DROME</name>
<evidence type="ECO:0000313" key="1">
    <source>
        <dbReference type="EMBL" id="DAA03233.1"/>
    </source>
</evidence>